<evidence type="ECO:0000313" key="1">
    <source>
        <dbReference type="EMBL" id="UBF20490.1"/>
    </source>
</evidence>
<accession>A0AAE8XTL7</accession>
<protein>
    <submittedName>
        <fullName evidence="1">Uncharacterized protein</fullName>
    </submittedName>
</protein>
<sequence length="142" mass="16466">MNRLEQVHELLEQTKFGEEPIKNGVAGDVGKLKQFVPEVEPSRDVRLARHLNALLQELPDDAFSPETFHELYRIRNEVEKEARRDILERCEVDSMELANLKSYDAYDPISKIRFSISESEYKQHSDPVETATEWLARAVVEP</sequence>
<name>A0AAE8XTL7_9CAUD</name>
<organism evidence="1 2">
    <name type="scientific">Haloarcula phage HCTV-9</name>
    <dbReference type="NCBI Taxonomy" id="2877984"/>
    <lineage>
        <taxon>Viruses</taxon>
        <taxon>Duplodnaviria</taxon>
        <taxon>Heunggongvirae</taxon>
        <taxon>Uroviricota</taxon>
        <taxon>Caudoviricetes</taxon>
        <taxon>Thumleimavirales</taxon>
        <taxon>Hafunaviridae</taxon>
        <taxon>Haloferacalesvirus</taxon>
        <taxon>Haloferacalesvirus hv5</taxon>
    </lineage>
</organism>
<gene>
    <name evidence="1" type="ORF">HCTV-9_gp49</name>
</gene>
<evidence type="ECO:0000313" key="2">
    <source>
        <dbReference type="Proteomes" id="UP000827413"/>
    </source>
</evidence>
<proteinExistence type="predicted"/>
<dbReference type="EMBL" id="MZ334503">
    <property type="protein sequence ID" value="UBF20490.1"/>
    <property type="molecule type" value="Genomic_DNA"/>
</dbReference>
<reference evidence="1" key="1">
    <citation type="submission" date="2021-05" db="EMBL/GenBank/DDBJ databases">
        <title>Diversity, taxonomy and evolution of archaeal viruses of the class Caudoviricetes.</title>
        <authorList>
            <person name="Liu Y."/>
            <person name="Demina T.A."/>
            <person name="Roux S."/>
            <person name="Aiewsakun P."/>
            <person name="Kazlauskas D."/>
            <person name="Simmonds P."/>
            <person name="Prangishvili D."/>
            <person name="Oksanen H.M."/>
            <person name="Krupovic M."/>
        </authorList>
    </citation>
    <scope>NUCLEOTIDE SEQUENCE</scope>
    <source>
        <strain evidence="1">HCTV-9/18</strain>
    </source>
</reference>
<dbReference type="Proteomes" id="UP000827413">
    <property type="component" value="Segment"/>
</dbReference>